<proteinExistence type="predicted"/>
<gene>
    <name evidence="2" type="ORF">FB45DRAFT_872943</name>
</gene>
<keyword evidence="3" id="KW-1185">Reference proteome</keyword>
<feature type="region of interest" description="Disordered" evidence="1">
    <location>
        <begin position="205"/>
        <end position="252"/>
    </location>
</feature>
<dbReference type="AlphaFoldDB" id="A0AAD7FCV7"/>
<reference evidence="2" key="1">
    <citation type="submission" date="2023-03" db="EMBL/GenBank/DDBJ databases">
        <title>Massive genome expansion in bonnet fungi (Mycena s.s.) driven by repeated elements and novel gene families across ecological guilds.</title>
        <authorList>
            <consortium name="Lawrence Berkeley National Laboratory"/>
            <person name="Harder C.B."/>
            <person name="Miyauchi S."/>
            <person name="Viragh M."/>
            <person name="Kuo A."/>
            <person name="Thoen E."/>
            <person name="Andreopoulos B."/>
            <person name="Lu D."/>
            <person name="Skrede I."/>
            <person name="Drula E."/>
            <person name="Henrissat B."/>
            <person name="Morin E."/>
            <person name="Kohler A."/>
            <person name="Barry K."/>
            <person name="LaButti K."/>
            <person name="Morin E."/>
            <person name="Salamov A."/>
            <person name="Lipzen A."/>
            <person name="Mereny Z."/>
            <person name="Hegedus B."/>
            <person name="Baldrian P."/>
            <person name="Stursova M."/>
            <person name="Weitz H."/>
            <person name="Taylor A."/>
            <person name="Grigoriev I.V."/>
            <person name="Nagy L.G."/>
            <person name="Martin F."/>
            <person name="Kauserud H."/>
        </authorList>
    </citation>
    <scope>NUCLEOTIDE SEQUENCE</scope>
    <source>
        <strain evidence="2">9284</strain>
    </source>
</reference>
<evidence type="ECO:0000313" key="3">
    <source>
        <dbReference type="Proteomes" id="UP001221142"/>
    </source>
</evidence>
<dbReference type="Proteomes" id="UP001221142">
    <property type="component" value="Unassembled WGS sequence"/>
</dbReference>
<accession>A0AAD7FCV7</accession>
<evidence type="ECO:0000256" key="1">
    <source>
        <dbReference type="SAM" id="MobiDB-lite"/>
    </source>
</evidence>
<dbReference type="EMBL" id="JARKIF010000022">
    <property type="protein sequence ID" value="KAJ7616479.1"/>
    <property type="molecule type" value="Genomic_DNA"/>
</dbReference>
<sequence>MNDRVAQLEAAVQGLKRPHSPDQSTEARAVRHRGGDSTAPTATHVYAAPAPAYVAPAAYAPVSIPTAAATPAPGSDPTVKMTGQRAVTTGAGPAVQPSEARILTAGSGSGSLADGVPVPGRRQAMTGGDGLPEYQSVQSVILTCRHHVDINLMVDLAGGTGCQGLSLLRPVMTAVTGLTAPPAGSFAAPVAAPVAAVAPVHTSHAPVPAATHSNAPGPASAHANAPGPAPAHSNGPGPAPAHRARRGPDPQTIIGCFESPEIVAWLIPAFNAARLASTYPAIIAFPN</sequence>
<evidence type="ECO:0000313" key="2">
    <source>
        <dbReference type="EMBL" id="KAJ7616479.1"/>
    </source>
</evidence>
<feature type="compositionally biased region" description="Low complexity" evidence="1">
    <location>
        <begin position="205"/>
        <end position="236"/>
    </location>
</feature>
<protein>
    <submittedName>
        <fullName evidence="2">Uncharacterized protein</fullName>
    </submittedName>
</protein>
<comment type="caution">
    <text evidence="2">The sequence shown here is derived from an EMBL/GenBank/DDBJ whole genome shotgun (WGS) entry which is preliminary data.</text>
</comment>
<feature type="region of interest" description="Disordered" evidence="1">
    <location>
        <begin position="13"/>
        <end position="42"/>
    </location>
</feature>
<organism evidence="2 3">
    <name type="scientific">Roridomyces roridus</name>
    <dbReference type="NCBI Taxonomy" id="1738132"/>
    <lineage>
        <taxon>Eukaryota</taxon>
        <taxon>Fungi</taxon>
        <taxon>Dikarya</taxon>
        <taxon>Basidiomycota</taxon>
        <taxon>Agaricomycotina</taxon>
        <taxon>Agaricomycetes</taxon>
        <taxon>Agaricomycetidae</taxon>
        <taxon>Agaricales</taxon>
        <taxon>Marasmiineae</taxon>
        <taxon>Mycenaceae</taxon>
        <taxon>Roridomyces</taxon>
    </lineage>
</organism>
<name>A0AAD7FCV7_9AGAR</name>